<dbReference type="PANTHER" id="PTHR43434">
    <property type="entry name" value="PHOSPHOGLYCOLATE PHOSPHATASE"/>
    <property type="match status" value="1"/>
</dbReference>
<dbReference type="SFLD" id="SFLDS00003">
    <property type="entry name" value="Haloacid_Dehalogenase"/>
    <property type="match status" value="1"/>
</dbReference>
<dbReference type="Proteomes" id="UP000265643">
    <property type="component" value="Unassembled WGS sequence"/>
</dbReference>
<dbReference type="InterPro" id="IPR023214">
    <property type="entry name" value="HAD_sf"/>
</dbReference>
<keyword evidence="2" id="KW-1185">Reference proteome</keyword>
<dbReference type="InterPro" id="IPR050155">
    <property type="entry name" value="HAD-like_hydrolase_sf"/>
</dbReference>
<reference evidence="2" key="1">
    <citation type="submission" date="2018-09" db="EMBL/GenBank/DDBJ databases">
        <title>Draft Genome Sequence of Mediterraneibacter sp. KCTC 15684.</title>
        <authorList>
            <person name="Kim J.S."/>
            <person name="Han K.I."/>
            <person name="Suh M.K."/>
            <person name="Lee K.C."/>
            <person name="Eom M.K."/>
            <person name="Lee J.H."/>
            <person name="Park S.H."/>
            <person name="Kang S.W."/>
            <person name="Park J.E."/>
            <person name="Oh B.S."/>
            <person name="Yu S.Y."/>
            <person name="Choi S.H."/>
            <person name="Lee D.H."/>
            <person name="Yoon H."/>
            <person name="Kim B."/>
            <person name="Yang S.J."/>
            <person name="Lee J.S."/>
        </authorList>
    </citation>
    <scope>NUCLEOTIDE SEQUENCE [LARGE SCALE GENOMIC DNA]</scope>
    <source>
        <strain evidence="2">KCTC 15684</strain>
    </source>
</reference>
<proteinExistence type="predicted"/>
<dbReference type="SFLD" id="SFLDG01135">
    <property type="entry name" value="C1.5.6:_HAD__Beta-PGM__Phospha"/>
    <property type="match status" value="1"/>
</dbReference>
<organism evidence="1 2">
    <name type="scientific">Mediterraneibacter butyricigenes</name>
    <dbReference type="NCBI Taxonomy" id="2316025"/>
    <lineage>
        <taxon>Bacteria</taxon>
        <taxon>Bacillati</taxon>
        <taxon>Bacillota</taxon>
        <taxon>Clostridia</taxon>
        <taxon>Lachnospirales</taxon>
        <taxon>Lachnospiraceae</taxon>
        <taxon>Mediterraneibacter</taxon>
    </lineage>
</organism>
<dbReference type="GO" id="GO:0008967">
    <property type="term" value="F:phosphoglycolate phosphatase activity"/>
    <property type="evidence" value="ECO:0007669"/>
    <property type="project" value="TreeGrafter"/>
</dbReference>
<dbReference type="SUPFAM" id="SSF56784">
    <property type="entry name" value="HAD-like"/>
    <property type="match status" value="1"/>
</dbReference>
<name>A0A391P5C7_9FIRM</name>
<dbReference type="Gene3D" id="3.40.50.1000">
    <property type="entry name" value="HAD superfamily/HAD-like"/>
    <property type="match status" value="1"/>
</dbReference>
<dbReference type="NCBIfam" id="TIGR01549">
    <property type="entry name" value="HAD-SF-IA-v1"/>
    <property type="match status" value="1"/>
</dbReference>
<gene>
    <name evidence="1" type="primary">gph</name>
    <name evidence="1" type="ORF">KGMB01110_04140</name>
</gene>
<dbReference type="RefSeq" id="WP_117601891.1">
    <property type="nucleotide sequence ID" value="NZ_BHGK01000001.1"/>
</dbReference>
<dbReference type="SFLD" id="SFLDG01129">
    <property type="entry name" value="C1.5:_HAD__Beta-PGM__Phosphata"/>
    <property type="match status" value="1"/>
</dbReference>
<accession>A0A391P5C7</accession>
<dbReference type="Gene3D" id="1.10.150.240">
    <property type="entry name" value="Putative phosphatase, domain 2"/>
    <property type="match status" value="1"/>
</dbReference>
<dbReference type="FunFam" id="3.40.50.1000:FF:000022">
    <property type="entry name" value="Phosphoglycolate phosphatase"/>
    <property type="match status" value="1"/>
</dbReference>
<dbReference type="InterPro" id="IPR036412">
    <property type="entry name" value="HAD-like_sf"/>
</dbReference>
<dbReference type="GO" id="GO:0005829">
    <property type="term" value="C:cytosol"/>
    <property type="evidence" value="ECO:0007669"/>
    <property type="project" value="TreeGrafter"/>
</dbReference>
<dbReference type="InterPro" id="IPR006439">
    <property type="entry name" value="HAD-SF_hydro_IA"/>
</dbReference>
<dbReference type="Pfam" id="PF13419">
    <property type="entry name" value="HAD_2"/>
    <property type="match status" value="1"/>
</dbReference>
<dbReference type="GO" id="GO:0006281">
    <property type="term" value="P:DNA repair"/>
    <property type="evidence" value="ECO:0007669"/>
    <property type="project" value="TreeGrafter"/>
</dbReference>
<dbReference type="AlphaFoldDB" id="A0A391P5C7"/>
<protein>
    <submittedName>
        <fullName evidence="1">Phosphoglycolate phosphatase</fullName>
    </submittedName>
</protein>
<dbReference type="PANTHER" id="PTHR43434:SF1">
    <property type="entry name" value="PHOSPHOGLYCOLATE PHOSPHATASE"/>
    <property type="match status" value="1"/>
</dbReference>
<comment type="caution">
    <text evidence="1">The sequence shown here is derived from an EMBL/GenBank/DDBJ whole genome shotgun (WGS) entry which is preliminary data.</text>
</comment>
<dbReference type="InterPro" id="IPR023198">
    <property type="entry name" value="PGP-like_dom2"/>
</dbReference>
<sequence>MFRLCIFDLDGTLTDTLDSLTYSVNLTLEEMGYPALERSKCRAFVGNGSRVLIEKALKASGDTTLSRIEEGMEVYDRVFDANCTYHVTPYDGIVELLQALKEKGMKLTVLSNKPHRQAVHVVEEVFGKEMFDWVQGQQEGIPRKPDPYAAIQIAEKFGVKPEECVYIGDSEVDVATGTAARMKTLGVTWGFRSVEQLKEAGATILLDRPVQILEEINKGGI</sequence>
<evidence type="ECO:0000313" key="1">
    <source>
        <dbReference type="EMBL" id="GCA65978.1"/>
    </source>
</evidence>
<evidence type="ECO:0000313" key="2">
    <source>
        <dbReference type="Proteomes" id="UP000265643"/>
    </source>
</evidence>
<dbReference type="NCBIfam" id="TIGR01509">
    <property type="entry name" value="HAD-SF-IA-v3"/>
    <property type="match status" value="1"/>
</dbReference>
<dbReference type="InterPro" id="IPR041492">
    <property type="entry name" value="HAD_2"/>
</dbReference>
<dbReference type="EMBL" id="BHGK01000001">
    <property type="protein sequence ID" value="GCA65978.1"/>
    <property type="molecule type" value="Genomic_DNA"/>
</dbReference>